<dbReference type="AlphaFoldDB" id="A0A9X2INI7"/>
<evidence type="ECO:0000313" key="6">
    <source>
        <dbReference type="Proteomes" id="UP001139179"/>
    </source>
</evidence>
<organism evidence="5 6">
    <name type="scientific">Halalkalibacter oceani</name>
    <dbReference type="NCBI Taxonomy" id="1653776"/>
    <lineage>
        <taxon>Bacteria</taxon>
        <taxon>Bacillati</taxon>
        <taxon>Bacillota</taxon>
        <taxon>Bacilli</taxon>
        <taxon>Bacillales</taxon>
        <taxon>Bacillaceae</taxon>
        <taxon>Halalkalibacter</taxon>
    </lineage>
</organism>
<proteinExistence type="predicted"/>
<dbReference type="Pfam" id="PF13786">
    <property type="entry name" value="DUF4179"/>
    <property type="match status" value="1"/>
</dbReference>
<keyword evidence="2" id="KW-0812">Transmembrane</keyword>
<feature type="region of interest" description="Disordered" evidence="1">
    <location>
        <begin position="319"/>
        <end position="338"/>
    </location>
</feature>
<feature type="transmembrane region" description="Helical" evidence="2">
    <location>
        <begin position="44"/>
        <end position="65"/>
    </location>
</feature>
<dbReference type="EMBL" id="JAMBOL010000004">
    <property type="protein sequence ID" value="MCM3713841.1"/>
    <property type="molecule type" value="Genomic_DNA"/>
</dbReference>
<dbReference type="Proteomes" id="UP001139179">
    <property type="component" value="Unassembled WGS sequence"/>
</dbReference>
<dbReference type="Gene3D" id="2.60.40.1630">
    <property type="entry name" value="bacillus anthracis domain"/>
    <property type="match status" value="1"/>
</dbReference>
<evidence type="ECO:0000259" key="4">
    <source>
        <dbReference type="Pfam" id="PF18705"/>
    </source>
</evidence>
<evidence type="ECO:0000256" key="2">
    <source>
        <dbReference type="SAM" id="Phobius"/>
    </source>
</evidence>
<keyword evidence="2" id="KW-0472">Membrane</keyword>
<accession>A0A9X2INI7</accession>
<sequence>MTSEPRSFKETLDQIQVPVDKLDAIIEKTVDEAEPIRKKSRKHLWLYSAGAAVFAGVLLIGSASVSPAMANVVSQIPLIGSIFTEIGDDGLKKVSEQGLSQVVGQSDHSDGTTVVIDEAFYDGTRFSIGYRAESDAPIENYVLGLDSIKIDGKTPKAVASGITQHEIIDDRQESGVLEIELDYPENTLPTESFTLDLTLEGSNGEKWNFSFPVTPQKNNVVIDVDERQEAGDLELVVKTIETGLGGTAIHFDLISPSEAALFASVDFTVVDDAGRELTSVISGAGSGEVNNEETIFSGKTVFTPIDDTVKQLTITPFIREETTGTTSGSSDSSETTTTYHHQQAVMFESFIVTLP</sequence>
<keyword evidence="6" id="KW-1185">Reference proteome</keyword>
<evidence type="ECO:0000256" key="1">
    <source>
        <dbReference type="SAM" id="MobiDB-lite"/>
    </source>
</evidence>
<comment type="caution">
    <text evidence="5">The sequence shown here is derived from an EMBL/GenBank/DDBJ whole genome shotgun (WGS) entry which is preliminary data.</text>
</comment>
<gene>
    <name evidence="5" type="ORF">M3202_07065</name>
</gene>
<feature type="compositionally biased region" description="Low complexity" evidence="1">
    <location>
        <begin position="323"/>
        <end position="338"/>
    </location>
</feature>
<evidence type="ECO:0000313" key="5">
    <source>
        <dbReference type="EMBL" id="MCM3713841.1"/>
    </source>
</evidence>
<dbReference type="InterPro" id="IPR025436">
    <property type="entry name" value="DUF4179"/>
</dbReference>
<evidence type="ECO:0000259" key="3">
    <source>
        <dbReference type="Pfam" id="PF13786"/>
    </source>
</evidence>
<name>A0A9X2INI7_9BACI</name>
<keyword evidence="2" id="KW-1133">Transmembrane helix</keyword>
<feature type="domain" description="DUF5643" evidence="4">
    <location>
        <begin position="221"/>
        <end position="321"/>
    </location>
</feature>
<dbReference type="InterPro" id="IPR040680">
    <property type="entry name" value="DUF5643"/>
</dbReference>
<dbReference type="Pfam" id="PF18705">
    <property type="entry name" value="DUF5643"/>
    <property type="match status" value="1"/>
</dbReference>
<dbReference type="Gene3D" id="2.60.40.1640">
    <property type="entry name" value="Conserved domain protein"/>
    <property type="match status" value="1"/>
</dbReference>
<reference evidence="5" key="1">
    <citation type="submission" date="2022-05" db="EMBL/GenBank/DDBJ databases">
        <title>Comparative Genomics of Spacecraft Associated Microbes.</title>
        <authorList>
            <person name="Tran M.T."/>
            <person name="Wright A."/>
            <person name="Seuylemezian A."/>
            <person name="Eisen J."/>
            <person name="Coil D."/>
        </authorList>
    </citation>
    <scope>NUCLEOTIDE SEQUENCE</scope>
    <source>
        <strain evidence="5">214.1.1</strain>
    </source>
</reference>
<protein>
    <submittedName>
        <fullName evidence="5">DUF4179 domain-containing protein</fullName>
    </submittedName>
</protein>
<dbReference type="RefSeq" id="WP_251222647.1">
    <property type="nucleotide sequence ID" value="NZ_JAMBOL010000004.1"/>
</dbReference>
<feature type="domain" description="DUF4179" evidence="3">
    <location>
        <begin position="41"/>
        <end position="134"/>
    </location>
</feature>